<dbReference type="Gene3D" id="1.20.1250.20">
    <property type="entry name" value="MFS general substrate transporter like domains"/>
    <property type="match status" value="1"/>
</dbReference>
<accession>A0A1F5L3G6</accession>
<feature type="transmembrane region" description="Helical" evidence="5">
    <location>
        <begin position="326"/>
        <end position="348"/>
    </location>
</feature>
<evidence type="ECO:0000256" key="1">
    <source>
        <dbReference type="ARBA" id="ARBA00004141"/>
    </source>
</evidence>
<dbReference type="Proteomes" id="UP000177622">
    <property type="component" value="Unassembled WGS sequence"/>
</dbReference>
<evidence type="ECO:0000313" key="7">
    <source>
        <dbReference type="EMBL" id="OGE47732.1"/>
    </source>
</evidence>
<dbReference type="PANTHER" id="PTHR23502">
    <property type="entry name" value="MAJOR FACILITATOR SUPERFAMILY"/>
    <property type="match status" value="1"/>
</dbReference>
<dbReference type="GO" id="GO:0005886">
    <property type="term" value="C:plasma membrane"/>
    <property type="evidence" value="ECO:0007669"/>
    <property type="project" value="TreeGrafter"/>
</dbReference>
<evidence type="ECO:0000256" key="2">
    <source>
        <dbReference type="ARBA" id="ARBA00022692"/>
    </source>
</evidence>
<dbReference type="SUPFAM" id="SSF103473">
    <property type="entry name" value="MFS general substrate transporter"/>
    <property type="match status" value="1"/>
</dbReference>
<proteinExistence type="predicted"/>
<keyword evidence="8" id="KW-1185">Reference proteome</keyword>
<dbReference type="Pfam" id="PF07690">
    <property type="entry name" value="MFS_1"/>
    <property type="match status" value="1"/>
</dbReference>
<feature type="transmembrane region" description="Helical" evidence="5">
    <location>
        <begin position="222"/>
        <end position="241"/>
    </location>
</feature>
<evidence type="ECO:0000313" key="8">
    <source>
        <dbReference type="Proteomes" id="UP000177622"/>
    </source>
</evidence>
<reference evidence="7 8" key="1">
    <citation type="journal article" date="2016" name="Sci. Rep.">
        <title>Penicillium arizonense, a new, genome sequenced fungal species, reveals a high chemical diversity in secreted metabolites.</title>
        <authorList>
            <person name="Grijseels S."/>
            <person name="Nielsen J.C."/>
            <person name="Randelovic M."/>
            <person name="Nielsen J."/>
            <person name="Nielsen K.F."/>
            <person name="Workman M."/>
            <person name="Frisvad J.C."/>
        </authorList>
    </citation>
    <scope>NUCLEOTIDE SEQUENCE [LARGE SCALE GENOMIC DNA]</scope>
    <source>
        <strain evidence="7 8">CBS 141311</strain>
    </source>
</reference>
<evidence type="ECO:0000256" key="3">
    <source>
        <dbReference type="ARBA" id="ARBA00022989"/>
    </source>
</evidence>
<dbReference type="InterPro" id="IPR011701">
    <property type="entry name" value="MFS"/>
</dbReference>
<feature type="transmembrane region" description="Helical" evidence="5">
    <location>
        <begin position="369"/>
        <end position="387"/>
    </location>
</feature>
<dbReference type="STRING" id="1835702.A0A1F5L3G6"/>
<dbReference type="OrthoDB" id="268400at2759"/>
<protein>
    <recommendedName>
        <fullName evidence="6">Major facilitator superfamily (MFS) profile domain-containing protein</fullName>
    </recommendedName>
</protein>
<evidence type="ECO:0000256" key="4">
    <source>
        <dbReference type="ARBA" id="ARBA00023136"/>
    </source>
</evidence>
<feature type="transmembrane region" description="Helical" evidence="5">
    <location>
        <begin position="69"/>
        <end position="90"/>
    </location>
</feature>
<keyword evidence="3 5" id="KW-1133">Transmembrane helix</keyword>
<comment type="caution">
    <text evidence="7">The sequence shown here is derived from an EMBL/GenBank/DDBJ whole genome shotgun (WGS) entry which is preliminary data.</text>
</comment>
<feature type="transmembrane region" description="Helical" evidence="5">
    <location>
        <begin position="463"/>
        <end position="486"/>
    </location>
</feature>
<gene>
    <name evidence="7" type="ORF">PENARI_c038G06495</name>
</gene>
<keyword evidence="4 5" id="KW-0472">Membrane</keyword>
<feature type="domain" description="Major facilitator superfamily (MFS) profile" evidence="6">
    <location>
        <begin position="68"/>
        <end position="490"/>
    </location>
</feature>
<name>A0A1F5L3G6_PENAI</name>
<dbReference type="InterPro" id="IPR020846">
    <property type="entry name" value="MFS_dom"/>
</dbReference>
<keyword evidence="2 5" id="KW-0812">Transmembrane</keyword>
<dbReference type="EMBL" id="LXJU01000038">
    <property type="protein sequence ID" value="OGE47732.1"/>
    <property type="molecule type" value="Genomic_DNA"/>
</dbReference>
<feature type="transmembrane region" description="Helical" evidence="5">
    <location>
        <begin position="193"/>
        <end position="216"/>
    </location>
</feature>
<feature type="transmembrane region" description="Helical" evidence="5">
    <location>
        <begin position="110"/>
        <end position="130"/>
    </location>
</feature>
<evidence type="ECO:0000256" key="5">
    <source>
        <dbReference type="SAM" id="Phobius"/>
    </source>
</evidence>
<dbReference type="GO" id="GO:0022857">
    <property type="term" value="F:transmembrane transporter activity"/>
    <property type="evidence" value="ECO:0007669"/>
    <property type="project" value="InterPro"/>
</dbReference>
<dbReference type="InterPro" id="IPR036259">
    <property type="entry name" value="MFS_trans_sf"/>
</dbReference>
<dbReference type="PANTHER" id="PTHR23502:SF2">
    <property type="entry name" value="TRANSPORTER, PUTATIVE (AFU_ORTHOLOGUE AFUA_2G08910)-RELATED"/>
    <property type="match status" value="1"/>
</dbReference>
<organism evidence="7 8">
    <name type="scientific">Penicillium arizonense</name>
    <dbReference type="NCBI Taxonomy" id="1835702"/>
    <lineage>
        <taxon>Eukaryota</taxon>
        <taxon>Fungi</taxon>
        <taxon>Dikarya</taxon>
        <taxon>Ascomycota</taxon>
        <taxon>Pezizomycotina</taxon>
        <taxon>Eurotiomycetes</taxon>
        <taxon>Eurotiomycetidae</taxon>
        <taxon>Eurotiales</taxon>
        <taxon>Aspergillaceae</taxon>
        <taxon>Penicillium</taxon>
    </lineage>
</organism>
<dbReference type="AlphaFoldDB" id="A0A1F5L3G6"/>
<sequence length="492" mass="53961">MTADVADYVASESAGANYDMKSPGTRNPVHLENVGSTSIDHQALDERIWENDSPQNPRNWSNSKKNAQILMVAFHSMMGTFMAAGIIPAYDTFAEKYGVTVPDASYLTSFQILLLGLSPLIWNPITAVYGRYPVTLLSAFGSMVCNIGGARCTSYGAQMATRVITAFLISPPIGNGSGVITELCEPENRGKKLGWWTLMTTIGTPAGPFFMGFVIKHIGVQWIFWIFAIINLCQFLFYLAFGDETIYNPENELKTTGFWSKMIPRKISSRSIKLQDIIEPFSLARYPRISIAACAHAITFCYANIALIVEMPIAFGEKFHFDAQQIGLQFIAIIIGCVLGEQVSGPICDWFLGRVRRSRGSSCPADRLWLSYIAFGTIFAGLLTWGFQLQHATAWNVTPCIGAAIASFGNQMQTTILTTFAVESKKERASQVGVFVNVCRQIYGFLGPFYFPDMFTTLGLGGASGVMVAIIGGCALFPIIAVQFVATRADKH</sequence>
<feature type="transmembrane region" description="Helical" evidence="5">
    <location>
        <begin position="291"/>
        <end position="314"/>
    </location>
</feature>
<dbReference type="RefSeq" id="XP_022483190.1">
    <property type="nucleotide sequence ID" value="XM_022636983.1"/>
</dbReference>
<evidence type="ECO:0000259" key="6">
    <source>
        <dbReference type="PROSITE" id="PS50850"/>
    </source>
</evidence>
<comment type="subcellular location">
    <subcellularLocation>
        <location evidence="1">Membrane</location>
        <topology evidence="1">Multi-pass membrane protein</topology>
    </subcellularLocation>
</comment>
<dbReference type="PROSITE" id="PS50850">
    <property type="entry name" value="MFS"/>
    <property type="match status" value="1"/>
</dbReference>
<dbReference type="GeneID" id="34581717"/>